<accession>A0A9Q1B9T2</accession>
<proteinExistence type="predicted"/>
<dbReference type="PANTHER" id="PTHR45749">
    <property type="match status" value="1"/>
</dbReference>
<reference evidence="2" key="1">
    <citation type="submission" date="2021-10" db="EMBL/GenBank/DDBJ databases">
        <title>Tropical sea cucumber genome reveals ecological adaptation and Cuvierian tubules defense mechanism.</title>
        <authorList>
            <person name="Chen T."/>
        </authorList>
    </citation>
    <scope>NUCLEOTIDE SEQUENCE</scope>
    <source>
        <strain evidence="2">Nanhai2018</strain>
        <tissue evidence="2">Muscle</tissue>
    </source>
</reference>
<evidence type="ECO:0000313" key="3">
    <source>
        <dbReference type="Proteomes" id="UP001152320"/>
    </source>
</evidence>
<evidence type="ECO:0000259" key="1">
    <source>
        <dbReference type="Pfam" id="PF14291"/>
    </source>
</evidence>
<organism evidence="2 3">
    <name type="scientific">Holothuria leucospilota</name>
    <name type="common">Black long sea cucumber</name>
    <name type="synonym">Mertensiothuria leucospilota</name>
    <dbReference type="NCBI Taxonomy" id="206669"/>
    <lineage>
        <taxon>Eukaryota</taxon>
        <taxon>Metazoa</taxon>
        <taxon>Echinodermata</taxon>
        <taxon>Eleutherozoa</taxon>
        <taxon>Echinozoa</taxon>
        <taxon>Holothuroidea</taxon>
        <taxon>Aspidochirotacea</taxon>
        <taxon>Aspidochirotida</taxon>
        <taxon>Holothuriidae</taxon>
        <taxon>Holothuria</taxon>
    </lineage>
</organism>
<protein>
    <submittedName>
        <fullName evidence="2">Zinc finger MYM-type protein 1</fullName>
    </submittedName>
</protein>
<dbReference type="OrthoDB" id="10059235at2759"/>
<feature type="domain" description="DUF4371" evidence="1">
    <location>
        <begin position="5"/>
        <end position="138"/>
    </location>
</feature>
<comment type="caution">
    <text evidence="2">The sequence shown here is derived from an EMBL/GenBank/DDBJ whole genome shotgun (WGS) entry which is preliminary data.</text>
</comment>
<dbReference type="Pfam" id="PF14291">
    <property type="entry name" value="DUF4371"/>
    <property type="match status" value="1"/>
</dbReference>
<gene>
    <name evidence="2" type="ORF">HOLleu_43172</name>
</gene>
<dbReference type="AlphaFoldDB" id="A0A9Q1B9T2"/>
<dbReference type="InterPro" id="IPR025398">
    <property type="entry name" value="DUF4371"/>
</dbReference>
<keyword evidence="3" id="KW-1185">Reference proteome</keyword>
<sequence>MKGRRQYLIKIIECLQFLGRQGIPIQGNTEDQSNFIQLLKLRAQDNPFISKWLNSKEEKYTNHDIQNEIFEIMAHNVICDIVQDIRTQSGFYSIISDEYTDITNKEQLTFCLRWVDKSLEAHEYFLGFYNIPNISSETIVVKDALVRH</sequence>
<evidence type="ECO:0000313" key="2">
    <source>
        <dbReference type="EMBL" id="KAJ8018695.1"/>
    </source>
</evidence>
<dbReference type="PANTHER" id="PTHR45749:SF21">
    <property type="entry name" value="DUF4371 DOMAIN-CONTAINING PROTEIN"/>
    <property type="match status" value="1"/>
</dbReference>
<dbReference type="Proteomes" id="UP001152320">
    <property type="component" value="Unassembled WGS sequence"/>
</dbReference>
<name>A0A9Q1B9T2_HOLLE</name>
<dbReference type="EMBL" id="JAIZAY010000223">
    <property type="protein sequence ID" value="KAJ8018695.1"/>
    <property type="molecule type" value="Genomic_DNA"/>
</dbReference>